<organism evidence="2 3">
    <name type="scientific">Corchorus capsularis</name>
    <name type="common">Jute</name>
    <dbReference type="NCBI Taxonomy" id="210143"/>
    <lineage>
        <taxon>Eukaryota</taxon>
        <taxon>Viridiplantae</taxon>
        <taxon>Streptophyta</taxon>
        <taxon>Embryophyta</taxon>
        <taxon>Tracheophyta</taxon>
        <taxon>Spermatophyta</taxon>
        <taxon>Magnoliopsida</taxon>
        <taxon>eudicotyledons</taxon>
        <taxon>Gunneridae</taxon>
        <taxon>Pentapetalae</taxon>
        <taxon>rosids</taxon>
        <taxon>malvids</taxon>
        <taxon>Malvales</taxon>
        <taxon>Malvaceae</taxon>
        <taxon>Grewioideae</taxon>
        <taxon>Apeibeae</taxon>
        <taxon>Corchorus</taxon>
    </lineage>
</organism>
<evidence type="ECO:0000313" key="2">
    <source>
        <dbReference type="EMBL" id="OMO67274.1"/>
    </source>
</evidence>
<feature type="compositionally biased region" description="Polar residues" evidence="1">
    <location>
        <begin position="35"/>
        <end position="47"/>
    </location>
</feature>
<protein>
    <submittedName>
        <fullName evidence="2">Uncharacterized protein</fullName>
    </submittedName>
</protein>
<feature type="region of interest" description="Disordered" evidence="1">
    <location>
        <begin position="23"/>
        <end position="47"/>
    </location>
</feature>
<name>A0A1R3HA84_COCAP</name>
<comment type="caution">
    <text evidence="2">The sequence shown here is derived from an EMBL/GenBank/DDBJ whole genome shotgun (WGS) entry which is preliminary data.</text>
</comment>
<evidence type="ECO:0000313" key="3">
    <source>
        <dbReference type="Proteomes" id="UP000188268"/>
    </source>
</evidence>
<dbReference type="EMBL" id="AWWV01012433">
    <property type="protein sequence ID" value="OMO67274.1"/>
    <property type="molecule type" value="Genomic_DNA"/>
</dbReference>
<dbReference type="Gramene" id="OMO67274">
    <property type="protein sequence ID" value="OMO67274"/>
    <property type="gene ID" value="CCACVL1_20649"/>
</dbReference>
<keyword evidence="3" id="KW-1185">Reference proteome</keyword>
<sequence>MVSNNINSSLTLLREWEINGESFDRGEQIRPKPNQCANGANGPISSV</sequence>
<reference evidence="2 3" key="1">
    <citation type="submission" date="2013-09" db="EMBL/GenBank/DDBJ databases">
        <title>Corchorus capsularis genome sequencing.</title>
        <authorList>
            <person name="Alam M."/>
            <person name="Haque M.S."/>
            <person name="Islam M.S."/>
            <person name="Emdad E.M."/>
            <person name="Islam M.M."/>
            <person name="Ahmed B."/>
            <person name="Halim A."/>
            <person name="Hossen Q.M.M."/>
            <person name="Hossain M.Z."/>
            <person name="Ahmed R."/>
            <person name="Khan M.M."/>
            <person name="Islam R."/>
            <person name="Rashid M.M."/>
            <person name="Khan S.A."/>
            <person name="Rahman M.S."/>
            <person name="Alam M."/>
        </authorList>
    </citation>
    <scope>NUCLEOTIDE SEQUENCE [LARGE SCALE GENOMIC DNA]</scope>
    <source>
        <strain evidence="3">cv. CVL-1</strain>
        <tissue evidence="2">Whole seedling</tissue>
    </source>
</reference>
<gene>
    <name evidence="2" type="ORF">CCACVL1_20649</name>
</gene>
<dbReference type="Proteomes" id="UP000188268">
    <property type="component" value="Unassembled WGS sequence"/>
</dbReference>
<proteinExistence type="predicted"/>
<accession>A0A1R3HA84</accession>
<dbReference type="AlphaFoldDB" id="A0A1R3HA84"/>
<evidence type="ECO:0000256" key="1">
    <source>
        <dbReference type="SAM" id="MobiDB-lite"/>
    </source>
</evidence>